<keyword evidence="3" id="KW-1185">Reference proteome</keyword>
<dbReference type="Gene3D" id="3.40.50.150">
    <property type="entry name" value="Vaccinia Virus protein VP39"/>
    <property type="match status" value="1"/>
</dbReference>
<name>A0A9W9RZQ5_9EURO</name>
<organism evidence="2 3">
    <name type="scientific">Penicillium cataractarum</name>
    <dbReference type="NCBI Taxonomy" id="2100454"/>
    <lineage>
        <taxon>Eukaryota</taxon>
        <taxon>Fungi</taxon>
        <taxon>Dikarya</taxon>
        <taxon>Ascomycota</taxon>
        <taxon>Pezizomycotina</taxon>
        <taxon>Eurotiomycetes</taxon>
        <taxon>Eurotiomycetidae</taxon>
        <taxon>Eurotiales</taxon>
        <taxon>Aspergillaceae</taxon>
        <taxon>Penicillium</taxon>
    </lineage>
</organism>
<dbReference type="OrthoDB" id="2106152at2759"/>
<reference evidence="2" key="1">
    <citation type="submission" date="2022-11" db="EMBL/GenBank/DDBJ databases">
        <authorList>
            <person name="Petersen C."/>
        </authorList>
    </citation>
    <scope>NUCLEOTIDE SEQUENCE</scope>
    <source>
        <strain evidence="2">IBT 29864</strain>
    </source>
</reference>
<proteinExistence type="predicted"/>
<dbReference type="InterPro" id="IPR029063">
    <property type="entry name" value="SAM-dependent_MTases_sf"/>
</dbReference>
<evidence type="ECO:0000313" key="2">
    <source>
        <dbReference type="EMBL" id="KAJ5369346.1"/>
    </source>
</evidence>
<sequence length="286" mass="32636">MLHSRLRSAPRRKPSKTTTKPAALAPDFHDTDWSSDIEESPGELFGNFLLHLFPDDAPSFHGDPGQYLLYSSPRYGELEIMIPSYPGQTGKKSEEVTIGLEEKEGAKENDSAAQKETHEIWSEYGETVMELGAALNGATEFNLRQNLLKRQPFQRTAVSIQAHEWGNVTDSFSQSYRGSFTRIIAADCYWMRSQHENLVRTIQWFLAPAGRVWCVAGFHTGRAIVAGFFETALKNGFEIEQIFERDLISRDEEGGEIRREWVPLREGENPENRQRWCVIAVLKKRQ</sequence>
<dbReference type="Proteomes" id="UP001147782">
    <property type="component" value="Unassembled WGS sequence"/>
</dbReference>
<dbReference type="AlphaFoldDB" id="A0A9W9RZQ5"/>
<evidence type="ECO:0000313" key="3">
    <source>
        <dbReference type="Proteomes" id="UP001147782"/>
    </source>
</evidence>
<dbReference type="GeneID" id="81441204"/>
<dbReference type="RefSeq" id="XP_056554088.1">
    <property type="nucleotide sequence ID" value="XM_056702025.1"/>
</dbReference>
<protein>
    <submittedName>
        <fullName evidence="2">Uncharacterized protein</fullName>
    </submittedName>
</protein>
<comment type="caution">
    <text evidence="2">The sequence shown here is derived from an EMBL/GenBank/DDBJ whole genome shotgun (WGS) entry which is preliminary data.</text>
</comment>
<feature type="region of interest" description="Disordered" evidence="1">
    <location>
        <begin position="1"/>
        <end position="36"/>
    </location>
</feature>
<accession>A0A9W9RZQ5</accession>
<dbReference type="EMBL" id="JAPZBS010000007">
    <property type="protein sequence ID" value="KAJ5369346.1"/>
    <property type="molecule type" value="Genomic_DNA"/>
</dbReference>
<feature type="compositionally biased region" description="Basic residues" evidence="1">
    <location>
        <begin position="1"/>
        <end position="15"/>
    </location>
</feature>
<evidence type="ECO:0000256" key="1">
    <source>
        <dbReference type="SAM" id="MobiDB-lite"/>
    </source>
</evidence>
<gene>
    <name evidence="2" type="ORF">N7496_009106</name>
</gene>
<reference evidence="2" key="2">
    <citation type="journal article" date="2023" name="IMA Fungus">
        <title>Comparative genomic study of the Penicillium genus elucidates a diverse pangenome and 15 lateral gene transfer events.</title>
        <authorList>
            <person name="Petersen C."/>
            <person name="Sorensen T."/>
            <person name="Nielsen M.R."/>
            <person name="Sondergaard T.E."/>
            <person name="Sorensen J.L."/>
            <person name="Fitzpatrick D.A."/>
            <person name="Frisvad J.C."/>
            <person name="Nielsen K.L."/>
        </authorList>
    </citation>
    <scope>NUCLEOTIDE SEQUENCE</scope>
    <source>
        <strain evidence="2">IBT 29864</strain>
    </source>
</reference>